<organism evidence="1 2">
    <name type="scientific">Amygdalobacter indicium</name>
    <dbReference type="NCBI Taxonomy" id="3029272"/>
    <lineage>
        <taxon>Bacteria</taxon>
        <taxon>Bacillati</taxon>
        <taxon>Bacillota</taxon>
        <taxon>Clostridia</taxon>
        <taxon>Eubacteriales</taxon>
        <taxon>Oscillospiraceae</taxon>
        <taxon>Amygdalobacter</taxon>
    </lineage>
</organism>
<keyword evidence="2" id="KW-1185">Reference proteome</keyword>
<dbReference type="Pfam" id="PF13412">
    <property type="entry name" value="HTH_24"/>
    <property type="match status" value="1"/>
</dbReference>
<dbReference type="SUPFAM" id="SSF46785">
    <property type="entry name" value="Winged helix' DNA-binding domain"/>
    <property type="match status" value="1"/>
</dbReference>
<dbReference type="Gene3D" id="1.10.10.10">
    <property type="entry name" value="Winged helix-like DNA-binding domain superfamily/Winged helix DNA-binding domain"/>
    <property type="match status" value="1"/>
</dbReference>
<dbReference type="InterPro" id="IPR036388">
    <property type="entry name" value="WH-like_DNA-bd_sf"/>
</dbReference>
<name>A0ABY8C617_9FIRM</name>
<dbReference type="EMBL" id="CP118868">
    <property type="protein sequence ID" value="WEG36037.1"/>
    <property type="molecule type" value="Genomic_DNA"/>
</dbReference>
<dbReference type="Proteomes" id="UP001220478">
    <property type="component" value="Chromosome"/>
</dbReference>
<dbReference type="InterPro" id="IPR036390">
    <property type="entry name" value="WH_DNA-bd_sf"/>
</dbReference>
<dbReference type="RefSeq" id="WP_315569905.1">
    <property type="nucleotide sequence ID" value="NZ_CP118866.1"/>
</dbReference>
<sequence>MAAVPQFGTTSGTSANANELDPFLTDTQQAVLLELVKRPKATYNGLATEIGVSRRTVSRAIAALVDMEYIERVGNNISGFWKIIR</sequence>
<proteinExistence type="predicted"/>
<evidence type="ECO:0000313" key="2">
    <source>
        <dbReference type="Proteomes" id="UP001220478"/>
    </source>
</evidence>
<evidence type="ECO:0000313" key="1">
    <source>
        <dbReference type="EMBL" id="WEG36037.1"/>
    </source>
</evidence>
<reference evidence="1 2" key="1">
    <citation type="submission" date="2023-02" db="EMBL/GenBank/DDBJ databases">
        <title>Novel Oscillospiraceae bacterial genomes.</title>
        <authorList>
            <person name="Srinivasan S."/>
            <person name="Austin M.N."/>
            <person name="Fiedler T.L."/>
            <person name="Strenk S.M."/>
            <person name="Agnew K.J."/>
            <person name="Nagana Gowda G.A."/>
            <person name="Raftery D."/>
            <person name="Beamer M.A."/>
            <person name="Achilles S.L."/>
            <person name="Wiesenfeld H.C."/>
            <person name="Fredricks D.N."/>
            <person name="Hillier S.L."/>
        </authorList>
    </citation>
    <scope>NUCLEOTIDE SEQUENCE [LARGE SCALE GENOMIC DNA]</scope>
    <source>
        <strain evidence="1 2">CHIC02 1186E3-8</strain>
    </source>
</reference>
<protein>
    <submittedName>
        <fullName evidence="1">Helix-turn-helix domain-containing protein</fullName>
    </submittedName>
</protein>
<gene>
    <name evidence="1" type="ORF">PYS61_02385</name>
</gene>
<accession>A0ABY8C617</accession>